<comment type="caution">
    <text evidence="1">The sequence shown here is derived from an EMBL/GenBank/DDBJ whole genome shotgun (WGS) entry which is preliminary data.</text>
</comment>
<proteinExistence type="predicted"/>
<evidence type="ECO:0000313" key="2">
    <source>
        <dbReference type="Proteomes" id="UP000753908"/>
    </source>
</evidence>
<dbReference type="Proteomes" id="UP000753908">
    <property type="component" value="Unassembled WGS sequence"/>
</dbReference>
<protein>
    <submittedName>
        <fullName evidence="1">Phage tail assembly protein</fullName>
    </submittedName>
</protein>
<name>A0A951PG88_9CYAN</name>
<gene>
    <name evidence="1" type="ORF">KME25_00660</name>
</gene>
<evidence type="ECO:0000313" key="1">
    <source>
        <dbReference type="EMBL" id="MBW4542951.1"/>
    </source>
</evidence>
<organism evidence="1 2">
    <name type="scientific">Symplocastrum torsivum CPER-KK1</name>
    <dbReference type="NCBI Taxonomy" id="450513"/>
    <lineage>
        <taxon>Bacteria</taxon>
        <taxon>Bacillati</taxon>
        <taxon>Cyanobacteriota</taxon>
        <taxon>Cyanophyceae</taxon>
        <taxon>Oscillatoriophycideae</taxon>
        <taxon>Oscillatoriales</taxon>
        <taxon>Microcoleaceae</taxon>
        <taxon>Symplocastrum</taxon>
    </lineage>
</organism>
<sequence>MSSRSVFVTEFDFTLPRGLVDEAGVVHRQGVMRLATAKDELMTQKDRRVKNDPAYSTLVILSQVITSLGSLTTVTPEILENLFTQDLAYLRELYNRLNQQESSSQPVQCPECSHQFEVEFALSGESSATP</sequence>
<accession>A0A951PG88</accession>
<reference evidence="1" key="1">
    <citation type="submission" date="2021-05" db="EMBL/GenBank/DDBJ databases">
        <authorList>
            <person name="Pietrasiak N."/>
            <person name="Ward R."/>
            <person name="Stajich J.E."/>
            <person name="Kurbessoian T."/>
        </authorList>
    </citation>
    <scope>NUCLEOTIDE SEQUENCE</scope>
    <source>
        <strain evidence="1">CPER-KK1</strain>
    </source>
</reference>
<dbReference type="AlphaFoldDB" id="A0A951PG88"/>
<reference evidence="1" key="2">
    <citation type="journal article" date="2022" name="Microbiol. Resour. Announc.">
        <title>Metagenome Sequencing to Explore Phylogenomics of Terrestrial Cyanobacteria.</title>
        <authorList>
            <person name="Ward R.D."/>
            <person name="Stajich J.E."/>
            <person name="Johansen J.R."/>
            <person name="Huntemann M."/>
            <person name="Clum A."/>
            <person name="Foster B."/>
            <person name="Foster B."/>
            <person name="Roux S."/>
            <person name="Palaniappan K."/>
            <person name="Varghese N."/>
            <person name="Mukherjee S."/>
            <person name="Reddy T.B.K."/>
            <person name="Daum C."/>
            <person name="Copeland A."/>
            <person name="Chen I.A."/>
            <person name="Ivanova N.N."/>
            <person name="Kyrpides N.C."/>
            <person name="Shapiro N."/>
            <person name="Eloe-Fadrosh E.A."/>
            <person name="Pietrasiak N."/>
        </authorList>
    </citation>
    <scope>NUCLEOTIDE SEQUENCE</scope>
    <source>
        <strain evidence="1">CPER-KK1</strain>
    </source>
</reference>
<dbReference type="EMBL" id="JAHHIF010000001">
    <property type="protein sequence ID" value="MBW4542951.1"/>
    <property type="molecule type" value="Genomic_DNA"/>
</dbReference>